<dbReference type="OrthoDB" id="540004at2759"/>
<dbReference type="InterPro" id="IPR029063">
    <property type="entry name" value="SAM-dependent_MTases_sf"/>
</dbReference>
<dbReference type="Pfam" id="PF08241">
    <property type="entry name" value="Methyltransf_11"/>
    <property type="match status" value="1"/>
</dbReference>
<evidence type="ECO:0000256" key="1">
    <source>
        <dbReference type="ARBA" id="ARBA00022679"/>
    </source>
</evidence>
<dbReference type="PANTHER" id="PTHR44068:SF4">
    <property type="entry name" value="S-ADENOSYL-METHIONINE-STEROL-C-METHYLTRANSFERAS (AFU_ORTHOLOGUE AFUA_4G09190)"/>
    <property type="match status" value="1"/>
</dbReference>
<dbReference type="EMBL" id="KZ678636">
    <property type="protein sequence ID" value="PSR77811.1"/>
    <property type="molecule type" value="Genomic_DNA"/>
</dbReference>
<dbReference type="InterPro" id="IPR050447">
    <property type="entry name" value="Erg6_SMT_methyltransf"/>
</dbReference>
<dbReference type="GO" id="GO:0003838">
    <property type="term" value="F:sterol 24-C-methyltransferase activity"/>
    <property type="evidence" value="ECO:0007669"/>
    <property type="project" value="TreeGrafter"/>
</dbReference>
<organism evidence="4 5">
    <name type="scientific">Coniella lustricola</name>
    <dbReference type="NCBI Taxonomy" id="2025994"/>
    <lineage>
        <taxon>Eukaryota</taxon>
        <taxon>Fungi</taxon>
        <taxon>Dikarya</taxon>
        <taxon>Ascomycota</taxon>
        <taxon>Pezizomycotina</taxon>
        <taxon>Sordariomycetes</taxon>
        <taxon>Sordariomycetidae</taxon>
        <taxon>Diaporthales</taxon>
        <taxon>Schizoparmaceae</taxon>
        <taxon>Coniella</taxon>
    </lineage>
</organism>
<dbReference type="CDD" id="cd02440">
    <property type="entry name" value="AdoMet_MTases"/>
    <property type="match status" value="1"/>
</dbReference>
<feature type="compositionally biased region" description="Polar residues" evidence="2">
    <location>
        <begin position="7"/>
        <end position="19"/>
    </location>
</feature>
<evidence type="ECO:0000259" key="3">
    <source>
        <dbReference type="Pfam" id="PF08241"/>
    </source>
</evidence>
<dbReference type="GO" id="GO:0006696">
    <property type="term" value="P:ergosterol biosynthetic process"/>
    <property type="evidence" value="ECO:0007669"/>
    <property type="project" value="TreeGrafter"/>
</dbReference>
<dbReference type="Proteomes" id="UP000241462">
    <property type="component" value="Unassembled WGS sequence"/>
</dbReference>
<name>A0A2T2ZVJ0_9PEZI</name>
<dbReference type="GO" id="GO:0005783">
    <property type="term" value="C:endoplasmic reticulum"/>
    <property type="evidence" value="ECO:0007669"/>
    <property type="project" value="TreeGrafter"/>
</dbReference>
<dbReference type="STRING" id="2025994.A0A2T2ZVJ0"/>
<feature type="compositionally biased region" description="Low complexity" evidence="2">
    <location>
        <begin position="63"/>
        <end position="72"/>
    </location>
</feature>
<accession>A0A2T2ZVJ0</accession>
<reference evidence="4 5" key="1">
    <citation type="journal article" date="2018" name="Mycol. Prog.">
        <title>Coniella lustricola, a new species from submerged detritus.</title>
        <authorList>
            <person name="Raudabaugh D.B."/>
            <person name="Iturriaga T."/>
            <person name="Carver A."/>
            <person name="Mondo S."/>
            <person name="Pangilinan J."/>
            <person name="Lipzen A."/>
            <person name="He G."/>
            <person name="Amirebrahimi M."/>
            <person name="Grigoriev I.V."/>
            <person name="Miller A.N."/>
        </authorList>
    </citation>
    <scope>NUCLEOTIDE SEQUENCE [LARGE SCALE GENOMIC DNA]</scope>
    <source>
        <strain evidence="4 5">B22-T-1</strain>
    </source>
</reference>
<evidence type="ECO:0000313" key="4">
    <source>
        <dbReference type="EMBL" id="PSR77811.1"/>
    </source>
</evidence>
<dbReference type="InParanoid" id="A0A2T2ZVJ0"/>
<sequence>MAPPESPSLTDSTRSSQTLTEKEAAPHLDPSTKARSPGSPQSRSPKAKSKSSFTFHRNSSKGSQTPSQSQQDDTPDPDRSVSPGRFKTFIKSFKYLCGLTPKQVDDFMASYVIYNLDWEDESTMIETLGPDYQQKVGDCLKSYYGVLNHLCALGDVEKMYIPPAMDMKVSVRDNQLLYEESIARDLGLKRGDRVLDLGCGRGRVAAHMTKYSGAHVTGLNIDPNSIAQARAFNKECGFDNEFVVQDFNDLPLPFEDQSFDAFYNIQAFSLAKDHKALFKEISRVLKPGARFSCLDWVKYPAYDENNPEHAELMRRVKPLIGAVGTPTPASFEEALVEAGFRVTRSDNASVATDGLQSPLIDKVDIYFRSVRRVILALCKLHVLPPHFKTLINRLCLDGQAFVKMDEMRLITTSYRIIAEKPLSTNLEKSLVASTNGADAA</sequence>
<dbReference type="Gene3D" id="3.40.50.150">
    <property type="entry name" value="Vaccinia Virus protein VP39"/>
    <property type="match status" value="1"/>
</dbReference>
<keyword evidence="5" id="KW-1185">Reference proteome</keyword>
<feature type="region of interest" description="Disordered" evidence="2">
    <location>
        <begin position="1"/>
        <end position="83"/>
    </location>
</feature>
<protein>
    <submittedName>
        <fullName evidence="4">S-adenosyl-L-methionine-dependent methyltransferase</fullName>
    </submittedName>
</protein>
<dbReference type="PANTHER" id="PTHR44068">
    <property type="entry name" value="ZGC:194242"/>
    <property type="match status" value="1"/>
</dbReference>
<gene>
    <name evidence="4" type="ORF">BD289DRAFT_377409</name>
</gene>
<dbReference type="AlphaFoldDB" id="A0A2T2ZVJ0"/>
<dbReference type="InterPro" id="IPR013216">
    <property type="entry name" value="Methyltransf_11"/>
</dbReference>
<evidence type="ECO:0000256" key="2">
    <source>
        <dbReference type="SAM" id="MobiDB-lite"/>
    </source>
</evidence>
<dbReference type="GO" id="GO:0032259">
    <property type="term" value="P:methylation"/>
    <property type="evidence" value="ECO:0007669"/>
    <property type="project" value="UniProtKB-KW"/>
</dbReference>
<feature type="domain" description="Methyltransferase type 11" evidence="3">
    <location>
        <begin position="195"/>
        <end position="292"/>
    </location>
</feature>
<feature type="compositionally biased region" description="Polar residues" evidence="2">
    <location>
        <begin position="38"/>
        <end position="62"/>
    </location>
</feature>
<proteinExistence type="predicted"/>
<dbReference type="SUPFAM" id="SSF53335">
    <property type="entry name" value="S-adenosyl-L-methionine-dependent methyltransferases"/>
    <property type="match status" value="1"/>
</dbReference>
<feature type="compositionally biased region" description="Basic and acidic residues" evidence="2">
    <location>
        <begin position="20"/>
        <end position="32"/>
    </location>
</feature>
<keyword evidence="4" id="KW-0489">Methyltransferase</keyword>
<keyword evidence="1 4" id="KW-0808">Transferase</keyword>
<evidence type="ECO:0000313" key="5">
    <source>
        <dbReference type="Proteomes" id="UP000241462"/>
    </source>
</evidence>